<dbReference type="InParanoid" id="A0A067QDU0"/>
<proteinExistence type="predicted"/>
<reference evidence="2" key="1">
    <citation type="journal article" date="2014" name="Proc. Natl. Acad. Sci. U.S.A.">
        <title>Extensive sampling of basidiomycete genomes demonstrates inadequacy of the white-rot/brown-rot paradigm for wood decay fungi.</title>
        <authorList>
            <person name="Riley R."/>
            <person name="Salamov A.A."/>
            <person name="Brown D.W."/>
            <person name="Nagy L.G."/>
            <person name="Floudas D."/>
            <person name="Held B.W."/>
            <person name="Levasseur A."/>
            <person name="Lombard V."/>
            <person name="Morin E."/>
            <person name="Otillar R."/>
            <person name="Lindquist E.A."/>
            <person name="Sun H."/>
            <person name="LaButti K.M."/>
            <person name="Schmutz J."/>
            <person name="Jabbour D."/>
            <person name="Luo H."/>
            <person name="Baker S.E."/>
            <person name="Pisabarro A.G."/>
            <person name="Walton J.D."/>
            <person name="Blanchette R.A."/>
            <person name="Henrissat B."/>
            <person name="Martin F."/>
            <person name="Cullen D."/>
            <person name="Hibbett D.S."/>
            <person name="Grigoriev I.V."/>
        </authorList>
    </citation>
    <scope>NUCLEOTIDE SEQUENCE [LARGE SCALE GENOMIC DNA]</scope>
    <source>
        <strain evidence="2">MUCL 33604</strain>
    </source>
</reference>
<name>A0A067QDU0_9AGAM</name>
<accession>A0A067QDU0</accession>
<sequence length="217" mass="24324">MGRRRRLKEGQQNVHVSSYVLTADDIKVASKYTVQYKSVEGHEKLAVLGDAAEDIIAGIESVTQLTEDERDDVISAVHNFVLSECPGTVKDAMGMWFRDWNLKSVVEFKKQHEIQAGIAELVGRGVKGNEKSSFICYQTVISAIMKDLSNKEREKFSLQAAKWNHLRAPAVVKSQVAEKCGHKMMVSYANRCWEKLGIEVVILYGFRTPGGQVEAYV</sequence>
<dbReference type="EMBL" id="KL197709">
    <property type="protein sequence ID" value="KDQ65228.1"/>
    <property type="molecule type" value="Genomic_DNA"/>
</dbReference>
<gene>
    <name evidence="1" type="ORF">JAAARDRAFT_188473</name>
</gene>
<dbReference type="Proteomes" id="UP000027265">
    <property type="component" value="Unassembled WGS sequence"/>
</dbReference>
<dbReference type="HOGENOM" id="CLU_1272467_0_0_1"/>
<dbReference type="AlphaFoldDB" id="A0A067QDU0"/>
<organism evidence="1 2">
    <name type="scientific">Jaapia argillacea MUCL 33604</name>
    <dbReference type="NCBI Taxonomy" id="933084"/>
    <lineage>
        <taxon>Eukaryota</taxon>
        <taxon>Fungi</taxon>
        <taxon>Dikarya</taxon>
        <taxon>Basidiomycota</taxon>
        <taxon>Agaricomycotina</taxon>
        <taxon>Agaricomycetes</taxon>
        <taxon>Agaricomycetidae</taxon>
        <taxon>Jaapiales</taxon>
        <taxon>Jaapiaceae</taxon>
        <taxon>Jaapia</taxon>
    </lineage>
</organism>
<evidence type="ECO:0000313" key="2">
    <source>
        <dbReference type="Proteomes" id="UP000027265"/>
    </source>
</evidence>
<keyword evidence="2" id="KW-1185">Reference proteome</keyword>
<evidence type="ECO:0000313" key="1">
    <source>
        <dbReference type="EMBL" id="KDQ65228.1"/>
    </source>
</evidence>
<protein>
    <submittedName>
        <fullName evidence="1">Uncharacterized protein</fullName>
    </submittedName>
</protein>